<accession>A0A9N9DMH9</accession>
<name>A0A9N9DMH9_9GLOM</name>
<dbReference type="Proteomes" id="UP000789342">
    <property type="component" value="Unassembled WGS sequence"/>
</dbReference>
<comment type="caution">
    <text evidence="2">The sequence shown here is derived from an EMBL/GenBank/DDBJ whole genome shotgun (WGS) entry which is preliminary data.</text>
</comment>
<dbReference type="EMBL" id="CAJVPV010009311">
    <property type="protein sequence ID" value="CAG8640368.1"/>
    <property type="molecule type" value="Genomic_DNA"/>
</dbReference>
<gene>
    <name evidence="2" type="ORF">AMORRO_LOCUS9490</name>
</gene>
<reference evidence="2" key="1">
    <citation type="submission" date="2021-06" db="EMBL/GenBank/DDBJ databases">
        <authorList>
            <person name="Kallberg Y."/>
            <person name="Tangrot J."/>
            <person name="Rosling A."/>
        </authorList>
    </citation>
    <scope>NUCLEOTIDE SEQUENCE</scope>
    <source>
        <strain evidence="2">CL551</strain>
    </source>
</reference>
<evidence type="ECO:0000313" key="2">
    <source>
        <dbReference type="EMBL" id="CAG8640368.1"/>
    </source>
</evidence>
<evidence type="ECO:0000313" key="3">
    <source>
        <dbReference type="Proteomes" id="UP000789342"/>
    </source>
</evidence>
<sequence>MKVSVLNSCGLRGFKRSRISNEESEDELSGNFKDQEFYIGKDKDTTGRVVEKEVKRMRLDLEPDASRETQLVALDFHTCAFRSESSSPKTPSPYSPFNATESSTQYHYHNYNQEQIHQSSRLQQNNSHKPYHYPLRISTRSDAYASSSDAEYLNPYANINSVLYLANLTRNSHIINELQGELGNMDIDERGLIGMSASTATHNSRHDFSNDGVSNNCDSPPIRSSSMSEYESINTILKDAFLKRHGSGL</sequence>
<feature type="non-terminal residue" evidence="2">
    <location>
        <position position="249"/>
    </location>
</feature>
<proteinExistence type="predicted"/>
<dbReference type="AlphaFoldDB" id="A0A9N9DMH9"/>
<dbReference type="OrthoDB" id="2447630at2759"/>
<feature type="region of interest" description="Disordered" evidence="1">
    <location>
        <begin position="82"/>
        <end position="101"/>
    </location>
</feature>
<protein>
    <submittedName>
        <fullName evidence="2">7363_t:CDS:1</fullName>
    </submittedName>
</protein>
<evidence type="ECO:0000256" key="1">
    <source>
        <dbReference type="SAM" id="MobiDB-lite"/>
    </source>
</evidence>
<organism evidence="2 3">
    <name type="scientific">Acaulospora morrowiae</name>
    <dbReference type="NCBI Taxonomy" id="94023"/>
    <lineage>
        <taxon>Eukaryota</taxon>
        <taxon>Fungi</taxon>
        <taxon>Fungi incertae sedis</taxon>
        <taxon>Mucoromycota</taxon>
        <taxon>Glomeromycotina</taxon>
        <taxon>Glomeromycetes</taxon>
        <taxon>Diversisporales</taxon>
        <taxon>Acaulosporaceae</taxon>
        <taxon>Acaulospora</taxon>
    </lineage>
</organism>
<keyword evidence="3" id="KW-1185">Reference proteome</keyword>